<evidence type="ECO:0000256" key="8">
    <source>
        <dbReference type="ARBA" id="ARBA00023084"/>
    </source>
</evidence>
<dbReference type="InterPro" id="IPR032675">
    <property type="entry name" value="LRR_dom_sf"/>
</dbReference>
<evidence type="ECO:0000256" key="7">
    <source>
        <dbReference type="ARBA" id="ARBA00022989"/>
    </source>
</evidence>
<dbReference type="EMBL" id="WNTK01000005">
    <property type="protein sequence ID" value="KAG9483672.1"/>
    <property type="molecule type" value="Genomic_DNA"/>
</dbReference>
<dbReference type="PANTHER" id="PTHR22650:SF6">
    <property type="entry name" value="PLATELET GLYCOPROTEIN IX"/>
    <property type="match status" value="1"/>
</dbReference>
<gene>
    <name evidence="15" type="ORF">GDO78_009541</name>
</gene>
<evidence type="ECO:0000256" key="6">
    <source>
        <dbReference type="ARBA" id="ARBA00022889"/>
    </source>
</evidence>
<dbReference type="GO" id="GO:0007596">
    <property type="term" value="P:blood coagulation"/>
    <property type="evidence" value="ECO:0007669"/>
    <property type="project" value="UniProtKB-KW"/>
</dbReference>
<dbReference type="Gene3D" id="3.80.10.10">
    <property type="entry name" value="Ribonuclease Inhibitor"/>
    <property type="match status" value="1"/>
</dbReference>
<evidence type="ECO:0000256" key="5">
    <source>
        <dbReference type="ARBA" id="ARBA00022729"/>
    </source>
</evidence>
<dbReference type="SUPFAM" id="SSF52058">
    <property type="entry name" value="L domain-like"/>
    <property type="match status" value="1"/>
</dbReference>
<feature type="transmembrane region" description="Helical" evidence="11">
    <location>
        <begin position="158"/>
        <end position="175"/>
    </location>
</feature>
<evidence type="ECO:0000256" key="3">
    <source>
        <dbReference type="ARBA" id="ARBA00022692"/>
    </source>
</evidence>
<keyword evidence="5 12" id="KW-0732">Signal</keyword>
<feature type="chain" id="PRO_5035226736" description="Platelet glycoprotein IX" evidence="12">
    <location>
        <begin position="22"/>
        <end position="204"/>
    </location>
</feature>
<keyword evidence="3 11" id="KW-0812">Transmembrane</keyword>
<dbReference type="AlphaFoldDB" id="A0A8J6F8T6"/>
<evidence type="ECO:0000256" key="2">
    <source>
        <dbReference type="ARBA" id="ARBA00022614"/>
    </source>
</evidence>
<feature type="domain" description="LRRNT" evidence="13">
    <location>
        <begin position="25"/>
        <end position="61"/>
    </location>
</feature>
<organism evidence="15 16">
    <name type="scientific">Eleutherodactylus coqui</name>
    <name type="common">Puerto Rican coqui</name>
    <dbReference type="NCBI Taxonomy" id="57060"/>
    <lineage>
        <taxon>Eukaryota</taxon>
        <taxon>Metazoa</taxon>
        <taxon>Chordata</taxon>
        <taxon>Craniata</taxon>
        <taxon>Vertebrata</taxon>
        <taxon>Euteleostomi</taxon>
        <taxon>Amphibia</taxon>
        <taxon>Batrachia</taxon>
        <taxon>Anura</taxon>
        <taxon>Neobatrachia</taxon>
        <taxon>Hyloidea</taxon>
        <taxon>Eleutherodactylidae</taxon>
        <taxon>Eleutherodactylinae</taxon>
        <taxon>Eleutherodactylus</taxon>
        <taxon>Eleutherodactylus</taxon>
    </lineage>
</organism>
<evidence type="ECO:0000256" key="1">
    <source>
        <dbReference type="ARBA" id="ARBA00004479"/>
    </source>
</evidence>
<evidence type="ECO:0000256" key="11">
    <source>
        <dbReference type="SAM" id="Phobius"/>
    </source>
</evidence>
<dbReference type="Proteomes" id="UP000770717">
    <property type="component" value="Unassembled WGS sequence"/>
</dbReference>
<evidence type="ECO:0000259" key="14">
    <source>
        <dbReference type="SMART" id="SM00082"/>
    </source>
</evidence>
<proteinExistence type="predicted"/>
<evidence type="ECO:0000256" key="12">
    <source>
        <dbReference type="SAM" id="SignalP"/>
    </source>
</evidence>
<feature type="signal peptide" evidence="12">
    <location>
        <begin position="1"/>
        <end position="21"/>
    </location>
</feature>
<evidence type="ECO:0000256" key="10">
    <source>
        <dbReference type="ARBA" id="ARBA00023157"/>
    </source>
</evidence>
<keyword evidence="7 11" id="KW-1133">Transmembrane helix</keyword>
<evidence type="ECO:0000313" key="16">
    <source>
        <dbReference type="Proteomes" id="UP000770717"/>
    </source>
</evidence>
<keyword evidence="4" id="KW-0356">Hemostasis</keyword>
<dbReference type="InterPro" id="IPR000483">
    <property type="entry name" value="Cys-rich_flank_reg_C"/>
</dbReference>
<comment type="caution">
    <text evidence="15">The sequence shown here is derived from an EMBL/GenBank/DDBJ whole genome shotgun (WGS) entry which is preliminary data.</text>
</comment>
<keyword evidence="10" id="KW-1015">Disulfide bond</keyword>
<comment type="subcellular location">
    <subcellularLocation>
        <location evidence="1">Membrane</location>
        <topology evidence="1">Single-pass type I membrane protein</topology>
    </subcellularLocation>
</comment>
<dbReference type="OrthoDB" id="72369at2759"/>
<reference evidence="15" key="1">
    <citation type="thesis" date="2020" institute="ProQuest LLC" country="789 East Eisenhower Parkway, Ann Arbor, MI, USA">
        <title>Comparative Genomics and Chromosome Evolution.</title>
        <authorList>
            <person name="Mudd A.B."/>
        </authorList>
    </citation>
    <scope>NUCLEOTIDE SEQUENCE</scope>
    <source>
        <strain evidence="15">HN-11 Male</strain>
        <tissue evidence="15">Kidney and liver</tissue>
    </source>
</reference>
<sequence length="204" mass="23203">MAWIKIFVCIQLIALVQLCNCSIDLCPTPCSCFPLQTRGLIVNCSSRHLRDLPDLPVITVRLYLQNNLITSVSPGALDHLVSLQEFDMSGNPWNCDCQILYLKSWLDSIPVQRNSANMRCATPNTVSMKPFQNLTGNDMSPCRRTWPIKCKRFFIRDLYLIGLAVLVLILMSYVVRMARKLACRIAVNTCSRHKKTSNESYKSE</sequence>
<dbReference type="SMART" id="SM00082">
    <property type="entry name" value="LRRCT"/>
    <property type="match status" value="1"/>
</dbReference>
<dbReference type="InterPro" id="IPR052313">
    <property type="entry name" value="GPIb-IX-V_Complex"/>
</dbReference>
<keyword evidence="9 11" id="KW-0472">Membrane</keyword>
<name>A0A8J6F8T6_ELECQ</name>
<keyword evidence="2" id="KW-0433">Leucine-rich repeat</keyword>
<evidence type="ECO:0000313" key="15">
    <source>
        <dbReference type="EMBL" id="KAG9483672.1"/>
    </source>
</evidence>
<feature type="domain" description="LRRCT" evidence="14">
    <location>
        <begin position="91"/>
        <end position="143"/>
    </location>
</feature>
<dbReference type="Pfam" id="PF13855">
    <property type="entry name" value="LRR_8"/>
    <property type="match status" value="1"/>
</dbReference>
<dbReference type="InterPro" id="IPR001611">
    <property type="entry name" value="Leu-rich_rpt"/>
</dbReference>
<dbReference type="InterPro" id="IPR000372">
    <property type="entry name" value="LRRNT"/>
</dbReference>
<dbReference type="GO" id="GO:0016020">
    <property type="term" value="C:membrane"/>
    <property type="evidence" value="ECO:0007669"/>
    <property type="project" value="UniProtKB-SubCell"/>
</dbReference>
<dbReference type="PANTHER" id="PTHR22650">
    <property type="entry name" value="GLYCOPROTEIN IB BETA"/>
    <property type="match status" value="1"/>
</dbReference>
<evidence type="ECO:0000256" key="9">
    <source>
        <dbReference type="ARBA" id="ARBA00023136"/>
    </source>
</evidence>
<keyword evidence="16" id="KW-1185">Reference proteome</keyword>
<evidence type="ECO:0000259" key="13">
    <source>
        <dbReference type="SMART" id="SM00013"/>
    </source>
</evidence>
<keyword evidence="6" id="KW-0130">Cell adhesion</keyword>
<evidence type="ECO:0000256" key="4">
    <source>
        <dbReference type="ARBA" id="ARBA00022696"/>
    </source>
</evidence>
<evidence type="ECO:0008006" key="17">
    <source>
        <dbReference type="Google" id="ProtNLM"/>
    </source>
</evidence>
<accession>A0A8J6F8T6</accession>
<protein>
    <recommendedName>
        <fullName evidence="17">Platelet glycoprotein IX</fullName>
    </recommendedName>
</protein>
<dbReference type="GO" id="GO:0007155">
    <property type="term" value="P:cell adhesion"/>
    <property type="evidence" value="ECO:0007669"/>
    <property type="project" value="UniProtKB-KW"/>
</dbReference>
<dbReference type="SMART" id="SM00013">
    <property type="entry name" value="LRRNT"/>
    <property type="match status" value="1"/>
</dbReference>
<keyword evidence="8" id="KW-0094">Blood coagulation</keyword>